<keyword evidence="7" id="KW-0851">Voltage-gated channel</keyword>
<dbReference type="PANTHER" id="PTHR10217:SF380">
    <property type="entry name" value="POTASSIUM VOLTAGE-GATED CHANNEL SUBFAMILY H MEMBER 8"/>
    <property type="match status" value="1"/>
</dbReference>
<keyword evidence="6" id="KW-0631">Potassium channel</keyword>
<keyword evidence="5 15" id="KW-0812">Transmembrane</keyword>
<dbReference type="FunFam" id="1.10.1200.260:FF:000002">
    <property type="entry name" value="Potassium voltage-gated channel subfamily H member 8"/>
    <property type="match status" value="1"/>
</dbReference>
<evidence type="ECO:0000256" key="6">
    <source>
        <dbReference type="ARBA" id="ARBA00022826"/>
    </source>
</evidence>
<feature type="transmembrane region" description="Helical" evidence="15">
    <location>
        <begin position="130"/>
        <end position="152"/>
    </location>
</feature>
<dbReference type="InterPro" id="IPR000595">
    <property type="entry name" value="cNMP-bd_dom"/>
</dbReference>
<feature type="domain" description="PAC" evidence="17">
    <location>
        <begin position="1"/>
        <end position="48"/>
    </location>
</feature>
<dbReference type="InterPro" id="IPR003950">
    <property type="entry name" value="K_chnl_volt-dep_ELK"/>
</dbReference>
<dbReference type="FunFam" id="2.60.120.10:FF:000014">
    <property type="entry name" value="Potassium voltage-gated channel, subfamily H (Eag-related), member 4"/>
    <property type="match status" value="1"/>
</dbReference>
<evidence type="ECO:0000256" key="5">
    <source>
        <dbReference type="ARBA" id="ARBA00022692"/>
    </source>
</evidence>
<keyword evidence="11 15" id="KW-0472">Membrane</keyword>
<dbReference type="AlphaFoldDB" id="A0A8C1C8H6"/>
<evidence type="ECO:0000256" key="13">
    <source>
        <dbReference type="ARBA" id="ARBA00023303"/>
    </source>
</evidence>
<proteinExistence type="predicted"/>
<evidence type="ECO:0000256" key="2">
    <source>
        <dbReference type="ARBA" id="ARBA00011552"/>
    </source>
</evidence>
<keyword evidence="9 15" id="KW-1133">Transmembrane helix</keyword>
<dbReference type="SMART" id="SM00100">
    <property type="entry name" value="cNMP"/>
    <property type="match status" value="1"/>
</dbReference>
<evidence type="ECO:0000256" key="12">
    <source>
        <dbReference type="ARBA" id="ARBA00023180"/>
    </source>
</evidence>
<comment type="catalytic activity">
    <reaction evidence="14">
        <text>K(+)(in) = K(+)(out)</text>
        <dbReference type="Rhea" id="RHEA:29463"/>
        <dbReference type="ChEBI" id="CHEBI:29103"/>
    </reaction>
</comment>
<dbReference type="CDD" id="cd00038">
    <property type="entry name" value="CAP_ED"/>
    <property type="match status" value="1"/>
</dbReference>
<protein>
    <submittedName>
        <fullName evidence="18">Potassium voltage-gated channel subfamily H member 8</fullName>
    </submittedName>
</protein>
<feature type="transmembrane region" description="Helical" evidence="15">
    <location>
        <begin position="164"/>
        <end position="184"/>
    </location>
</feature>
<dbReference type="InterPro" id="IPR014710">
    <property type="entry name" value="RmlC-like_jellyroll"/>
</dbReference>
<dbReference type="InterPro" id="IPR005821">
    <property type="entry name" value="Ion_trans_dom"/>
</dbReference>
<dbReference type="InterPro" id="IPR018490">
    <property type="entry name" value="cNMP-bd_dom_sf"/>
</dbReference>
<organism evidence="18 19">
    <name type="scientific">Cyprinus carpio carpio</name>
    <dbReference type="NCBI Taxonomy" id="630221"/>
    <lineage>
        <taxon>Eukaryota</taxon>
        <taxon>Metazoa</taxon>
        <taxon>Chordata</taxon>
        <taxon>Craniata</taxon>
        <taxon>Vertebrata</taxon>
        <taxon>Euteleostomi</taxon>
        <taxon>Actinopterygii</taxon>
        <taxon>Neopterygii</taxon>
        <taxon>Teleostei</taxon>
        <taxon>Ostariophysi</taxon>
        <taxon>Cypriniformes</taxon>
        <taxon>Cyprinidae</taxon>
        <taxon>Cyprininae</taxon>
        <taxon>Cyprinus</taxon>
    </lineage>
</organism>
<dbReference type="GO" id="GO:0005249">
    <property type="term" value="F:voltage-gated potassium channel activity"/>
    <property type="evidence" value="ECO:0007669"/>
    <property type="project" value="InterPro"/>
</dbReference>
<dbReference type="PRINTS" id="PR01463">
    <property type="entry name" value="EAGCHANLFMLY"/>
</dbReference>
<comment type="subcellular location">
    <subcellularLocation>
        <location evidence="1">Membrane</location>
        <topology evidence="1">Multi-pass membrane protein</topology>
    </subcellularLocation>
</comment>
<feature type="transmembrane region" description="Helical" evidence="15">
    <location>
        <begin position="256"/>
        <end position="279"/>
    </location>
</feature>
<evidence type="ECO:0000256" key="1">
    <source>
        <dbReference type="ARBA" id="ARBA00004141"/>
    </source>
</evidence>
<dbReference type="Pfam" id="PF00520">
    <property type="entry name" value="Ion_trans"/>
    <property type="match status" value="1"/>
</dbReference>
<evidence type="ECO:0000256" key="8">
    <source>
        <dbReference type="ARBA" id="ARBA00022958"/>
    </source>
</evidence>
<evidence type="ECO:0000256" key="9">
    <source>
        <dbReference type="ARBA" id="ARBA00022989"/>
    </source>
</evidence>
<dbReference type="SMART" id="SM00086">
    <property type="entry name" value="PAC"/>
    <property type="match status" value="1"/>
</dbReference>
<feature type="transmembrane region" description="Helical" evidence="15">
    <location>
        <begin position="219"/>
        <end position="235"/>
    </location>
</feature>
<evidence type="ECO:0000313" key="19">
    <source>
        <dbReference type="Proteomes" id="UP001108240"/>
    </source>
</evidence>
<dbReference type="GO" id="GO:0005886">
    <property type="term" value="C:plasma membrane"/>
    <property type="evidence" value="ECO:0007669"/>
    <property type="project" value="TreeGrafter"/>
</dbReference>
<evidence type="ECO:0000256" key="4">
    <source>
        <dbReference type="ARBA" id="ARBA00022538"/>
    </source>
</evidence>
<comment type="subunit">
    <text evidence="2">The potassium channel is probably composed of a homo- or heterotetrameric complex of pore-forming alpha subunits that can associate with modulating beta subunits.</text>
</comment>
<evidence type="ECO:0000256" key="14">
    <source>
        <dbReference type="ARBA" id="ARBA00034430"/>
    </source>
</evidence>
<evidence type="ECO:0000256" key="11">
    <source>
        <dbReference type="ARBA" id="ARBA00023136"/>
    </source>
</evidence>
<keyword evidence="3" id="KW-0813">Transport</keyword>
<dbReference type="Pfam" id="PF00027">
    <property type="entry name" value="cNMP_binding"/>
    <property type="match status" value="1"/>
</dbReference>
<dbReference type="InterPro" id="IPR001610">
    <property type="entry name" value="PAC"/>
</dbReference>
<dbReference type="Gene3D" id="2.60.120.10">
    <property type="entry name" value="Jelly Rolls"/>
    <property type="match status" value="1"/>
</dbReference>
<dbReference type="InterPro" id="IPR035965">
    <property type="entry name" value="PAS-like_dom_sf"/>
</dbReference>
<dbReference type="SUPFAM" id="SSF55785">
    <property type="entry name" value="PYP-like sensor domain (PAS domain)"/>
    <property type="match status" value="1"/>
</dbReference>
<dbReference type="Ensembl" id="ENSCCRT00000048457.2">
    <property type="protein sequence ID" value="ENSCCRP00000044693.2"/>
    <property type="gene ID" value="ENSCCRG00000041034.2"/>
</dbReference>
<reference evidence="18" key="1">
    <citation type="submission" date="2025-08" db="UniProtKB">
        <authorList>
            <consortium name="Ensembl"/>
        </authorList>
    </citation>
    <scope>IDENTIFICATION</scope>
</reference>
<dbReference type="PROSITE" id="PS50042">
    <property type="entry name" value="CNMP_BINDING_3"/>
    <property type="match status" value="1"/>
</dbReference>
<dbReference type="PANTHER" id="PTHR10217">
    <property type="entry name" value="VOLTAGE AND LIGAND GATED POTASSIUM CHANNEL"/>
    <property type="match status" value="1"/>
</dbReference>
<dbReference type="InterPro" id="IPR000014">
    <property type="entry name" value="PAS"/>
</dbReference>
<keyword evidence="10" id="KW-0406">Ion transport</keyword>
<evidence type="ECO:0000256" key="10">
    <source>
        <dbReference type="ARBA" id="ARBA00023065"/>
    </source>
</evidence>
<dbReference type="Pfam" id="PF13426">
    <property type="entry name" value="PAS_9"/>
    <property type="match status" value="1"/>
</dbReference>
<keyword evidence="8" id="KW-0630">Potassium</keyword>
<name>A0A8C1C8H6_CYPCA</name>
<evidence type="ECO:0000256" key="15">
    <source>
        <dbReference type="SAM" id="Phobius"/>
    </source>
</evidence>
<dbReference type="InterPro" id="IPR003938">
    <property type="entry name" value="K_chnl_volt-dep_EAG/ELK/ERG"/>
</dbReference>
<dbReference type="GO" id="GO:0034702">
    <property type="term" value="C:monoatomic ion channel complex"/>
    <property type="evidence" value="ECO:0007669"/>
    <property type="project" value="UniProtKB-KW"/>
</dbReference>
<evidence type="ECO:0000256" key="7">
    <source>
        <dbReference type="ARBA" id="ARBA00022882"/>
    </source>
</evidence>
<sequence length="612" mass="69765">MFYKKSGSVFWCLLDIVPIKNEKGDVVLFLASFKDITDTKAKCVLEEKKEECRREKVKGGSPFSSTRLRSSTVLYHISGHLHNRQKQSKIKLNKNVFGDPPALPEYKVADAEKSKFILLHFSTFKAGWDWLILLATFYVAVTVPYNVCFIGDQDLTRSTTVTDIAVEILFIIDIVFSFRTTYVSKSGQVIFDARQICIHYMTTWFIIDLVAALPFDLLYAFKVSVVSVVHLLKTVRLLRLLRLLQKMDRYSQHSTVVLTLLMSMFALLAHWMACIWYIIGKKEVESNADTWDIGWLHELGKRLESPYDEVSMEAVNRTLSSGPSLRSIYIAALYFTLSSLTSVGFGNVSANTDAEKIFSICTMLIGALMHALVFGNVTAIIQRMYSRWSSYHTRTKDLKDFIRVHHLPQSLKQRMLEYFQTTWSVNNGIDSNELLKDFPDELRSDIAMHLNKEILELSVFSSLSHGCLRSLSLHIKTSFCAPGEYLLRQGDALQALFFVCSGSMEVLKDSMVLAILGKGDLIGANMSVDDRVIKTNADVKALTYCDLQCINLRGLYEVLDLYPEYSHRFVQDITHDLTYNLREGQESYVRHHITIVILEFLVHLFVCGCLNP</sequence>
<evidence type="ECO:0000259" key="17">
    <source>
        <dbReference type="PROSITE" id="PS50113"/>
    </source>
</evidence>
<keyword evidence="13" id="KW-0407">Ion channel</keyword>
<dbReference type="Gene3D" id="1.10.287.70">
    <property type="match status" value="1"/>
</dbReference>
<evidence type="ECO:0000256" key="3">
    <source>
        <dbReference type="ARBA" id="ARBA00022448"/>
    </source>
</evidence>
<keyword evidence="12" id="KW-0325">Glycoprotein</keyword>
<evidence type="ECO:0000313" key="18">
    <source>
        <dbReference type="Ensembl" id="ENSCCRP00000044693.2"/>
    </source>
</evidence>
<dbReference type="SUPFAM" id="SSF81324">
    <property type="entry name" value="Voltage-gated potassium channels"/>
    <property type="match status" value="1"/>
</dbReference>
<accession>A0A8C1C8H6</accession>
<dbReference type="PROSITE" id="PS50113">
    <property type="entry name" value="PAC"/>
    <property type="match status" value="1"/>
</dbReference>
<evidence type="ECO:0000259" key="16">
    <source>
        <dbReference type="PROSITE" id="PS50042"/>
    </source>
</evidence>
<dbReference type="InterPro" id="IPR050818">
    <property type="entry name" value="KCNH_animal-type"/>
</dbReference>
<dbReference type="GO" id="GO:0042391">
    <property type="term" value="P:regulation of membrane potential"/>
    <property type="evidence" value="ECO:0007669"/>
    <property type="project" value="TreeGrafter"/>
</dbReference>
<dbReference type="GeneTree" id="ENSGT00940000156869"/>
<feature type="domain" description="Cyclic nucleotide-binding" evidence="16">
    <location>
        <begin position="459"/>
        <end position="576"/>
    </location>
</feature>
<dbReference type="InterPro" id="IPR000700">
    <property type="entry name" value="PAS-assoc_C"/>
</dbReference>
<keyword evidence="4" id="KW-0633">Potassium transport</keyword>
<reference evidence="18" key="2">
    <citation type="submission" date="2025-09" db="UniProtKB">
        <authorList>
            <consortium name="Ensembl"/>
        </authorList>
    </citation>
    <scope>IDENTIFICATION</scope>
</reference>
<feature type="transmembrane region" description="Helical" evidence="15">
    <location>
        <begin position="327"/>
        <end position="345"/>
    </location>
</feature>
<feature type="transmembrane region" description="Helical" evidence="15">
    <location>
        <begin position="357"/>
        <end position="381"/>
    </location>
</feature>
<dbReference type="SUPFAM" id="SSF51206">
    <property type="entry name" value="cAMP-binding domain-like"/>
    <property type="match status" value="1"/>
</dbReference>
<dbReference type="Proteomes" id="UP001108240">
    <property type="component" value="Unplaced"/>
</dbReference>
<dbReference type="Gene3D" id="3.30.450.20">
    <property type="entry name" value="PAS domain"/>
    <property type="match status" value="1"/>
</dbReference>
<keyword evidence="19" id="KW-1185">Reference proteome</keyword>
<dbReference type="PRINTS" id="PR01465">
    <property type="entry name" value="ELKCHANNEL"/>
</dbReference>
<dbReference type="Gene3D" id="1.10.1200.260">
    <property type="match status" value="1"/>
</dbReference>